<keyword evidence="1" id="KW-0812">Transmembrane</keyword>
<proteinExistence type="predicted"/>
<evidence type="ECO:0000313" key="3">
    <source>
        <dbReference type="Proteomes" id="UP000549765"/>
    </source>
</evidence>
<keyword evidence="1" id="KW-1133">Transmembrane helix</keyword>
<protein>
    <submittedName>
        <fullName evidence="2">Uncharacterized protein</fullName>
    </submittedName>
</protein>
<dbReference type="AlphaFoldDB" id="A0A7X6N0T0"/>
<evidence type="ECO:0000313" key="2">
    <source>
        <dbReference type="EMBL" id="NKZ23698.1"/>
    </source>
</evidence>
<dbReference type="Proteomes" id="UP000549765">
    <property type="component" value="Unassembled WGS sequence"/>
</dbReference>
<feature type="transmembrane region" description="Helical" evidence="1">
    <location>
        <begin position="7"/>
        <end position="25"/>
    </location>
</feature>
<accession>A0A7X6N0T0</accession>
<organism evidence="2 3">
    <name type="scientific">Periweissella fabalis</name>
    <dbReference type="NCBI Taxonomy" id="1070421"/>
    <lineage>
        <taxon>Bacteria</taxon>
        <taxon>Bacillati</taxon>
        <taxon>Bacillota</taxon>
        <taxon>Bacilli</taxon>
        <taxon>Lactobacillales</taxon>
        <taxon>Lactobacillaceae</taxon>
        <taxon>Periweissella</taxon>
    </lineage>
</organism>
<dbReference type="RefSeq" id="WP_168721482.1">
    <property type="nucleotide sequence ID" value="NZ_JAAXPN010000001.1"/>
</dbReference>
<comment type="caution">
    <text evidence="2">The sequence shown here is derived from an EMBL/GenBank/DDBJ whole genome shotgun (WGS) entry which is preliminary data.</text>
</comment>
<reference evidence="2 3" key="1">
    <citation type="submission" date="2020-04" db="EMBL/GenBank/DDBJ databases">
        <title>MicrobeNet Type strains.</title>
        <authorList>
            <person name="Nicholson A.C."/>
        </authorList>
    </citation>
    <scope>NUCLEOTIDE SEQUENCE [LARGE SCALE GENOMIC DNA]</scope>
    <source>
        <strain evidence="2 3">CCUG 61472</strain>
    </source>
</reference>
<dbReference type="EMBL" id="JAAXPN010000001">
    <property type="protein sequence ID" value="NKZ23698.1"/>
    <property type="molecule type" value="Genomic_DNA"/>
</dbReference>
<name>A0A7X6N0T0_9LACO</name>
<gene>
    <name evidence="2" type="ORF">HF964_02595</name>
</gene>
<keyword evidence="1" id="KW-0472">Membrane</keyword>
<keyword evidence="3" id="KW-1185">Reference proteome</keyword>
<sequence>MLKLKKAQIIFGIVIALIVAFVIGIDINHYHQNKRANEMQMAIDKQINYHVSADRANVKVPNPKHINIILKGGTANQVADVLNANKQLKNFDFWKYLKIKVNHTDDSVRQQFGKDITLSLMDPNNPTKPIYSVRDGKVIYDKSSTVTNIN</sequence>
<evidence type="ECO:0000256" key="1">
    <source>
        <dbReference type="SAM" id="Phobius"/>
    </source>
</evidence>